<dbReference type="Proteomes" id="UP000321721">
    <property type="component" value="Unassembled WGS sequence"/>
</dbReference>
<feature type="domain" description="Copper-binding protein MbnP-like" evidence="2">
    <location>
        <begin position="44"/>
        <end position="232"/>
    </location>
</feature>
<sequence>MKTQNLLLTALLISAFAFLPSCSKDDDNPTPVVTVPTSPAATSANLTFDFTHNFDGANVSSANFNQFDFITLNDDTLNLTKLRYLISDIRLFKSNGDSVLIDGYQLVDVTNNTGLTYSPTDDIPTGSYTGISFTFGFDSLDNTGNYADLNSTSWNWPAMIGGGYHFMQMEGKYKDMGSEIGYAYHMGTASPSSGVFEQNYFRADLGAINITGDATIEIKMNIAEWYKNPYTWDLNAMHSMLMPNYTAQKSMYQNGHSVFSLGTVVQ</sequence>
<evidence type="ECO:0000313" key="4">
    <source>
        <dbReference type="Proteomes" id="UP000321721"/>
    </source>
</evidence>
<protein>
    <recommendedName>
        <fullName evidence="2">Copper-binding protein MbnP-like domain-containing protein</fullName>
    </recommendedName>
</protein>
<evidence type="ECO:0000256" key="1">
    <source>
        <dbReference type="SAM" id="SignalP"/>
    </source>
</evidence>
<organism evidence="3 4">
    <name type="scientific">Vicingus serpentipes</name>
    <dbReference type="NCBI Taxonomy" id="1926625"/>
    <lineage>
        <taxon>Bacteria</taxon>
        <taxon>Pseudomonadati</taxon>
        <taxon>Bacteroidota</taxon>
        <taxon>Flavobacteriia</taxon>
        <taxon>Flavobacteriales</taxon>
        <taxon>Vicingaceae</taxon>
        <taxon>Vicingus</taxon>
    </lineage>
</organism>
<dbReference type="Pfam" id="PF20243">
    <property type="entry name" value="MbnP"/>
    <property type="match status" value="1"/>
</dbReference>
<keyword evidence="1" id="KW-0732">Signal</keyword>
<feature type="chain" id="PRO_5022913263" description="Copper-binding protein MbnP-like domain-containing protein" evidence="1">
    <location>
        <begin position="24"/>
        <end position="266"/>
    </location>
</feature>
<dbReference type="InterPro" id="IPR046863">
    <property type="entry name" value="MbnP-like_dom"/>
</dbReference>
<keyword evidence="4" id="KW-1185">Reference proteome</keyword>
<proteinExistence type="predicted"/>
<evidence type="ECO:0000313" key="3">
    <source>
        <dbReference type="EMBL" id="TXB66733.1"/>
    </source>
</evidence>
<dbReference type="RefSeq" id="WP_147097632.1">
    <property type="nucleotide sequence ID" value="NZ_VOOS01000001.1"/>
</dbReference>
<dbReference type="AlphaFoldDB" id="A0A5C6RX24"/>
<feature type="signal peptide" evidence="1">
    <location>
        <begin position="1"/>
        <end position="23"/>
    </location>
</feature>
<comment type="caution">
    <text evidence="3">The sequence shown here is derived from an EMBL/GenBank/DDBJ whole genome shotgun (WGS) entry which is preliminary data.</text>
</comment>
<accession>A0A5C6RX24</accession>
<reference evidence="3 4" key="1">
    <citation type="submission" date="2019-08" db="EMBL/GenBank/DDBJ databases">
        <title>Genome of Vicingus serpentipes NCIMB 15042.</title>
        <authorList>
            <person name="Bowman J.P."/>
        </authorList>
    </citation>
    <scope>NUCLEOTIDE SEQUENCE [LARGE SCALE GENOMIC DNA]</scope>
    <source>
        <strain evidence="3 4">NCIMB 15042</strain>
    </source>
</reference>
<gene>
    <name evidence="3" type="ORF">FRY74_00690</name>
</gene>
<dbReference type="OrthoDB" id="1422031at2"/>
<dbReference type="EMBL" id="VOOS01000001">
    <property type="protein sequence ID" value="TXB66733.1"/>
    <property type="molecule type" value="Genomic_DNA"/>
</dbReference>
<name>A0A5C6RX24_9FLAO</name>
<evidence type="ECO:0000259" key="2">
    <source>
        <dbReference type="Pfam" id="PF20243"/>
    </source>
</evidence>